<evidence type="ECO:0000313" key="3">
    <source>
        <dbReference type="Proteomes" id="UP000572680"/>
    </source>
</evidence>
<dbReference type="AlphaFoldDB" id="A0A7W3LJ43"/>
<dbReference type="PROSITE" id="PS51257">
    <property type="entry name" value="PROKAR_LIPOPROTEIN"/>
    <property type="match status" value="1"/>
</dbReference>
<evidence type="ECO:0000256" key="1">
    <source>
        <dbReference type="SAM" id="MobiDB-lite"/>
    </source>
</evidence>
<protein>
    <recommendedName>
        <fullName evidence="4">Lipoprotein</fullName>
    </recommendedName>
</protein>
<sequence length="158" mass="15899">MTPRESTFRRRVLVAVAVLALTGCGPTDTSPPDASARKKTPSAPTLPKAADGTDLKACADGRCEVQVDAPADLPVPRKLQVASVRVQSVGPDTVTLVGRPLGSRTGGFCTGVKCSSSSAGGKFTLTLGPASTGSQNDLKVTVVAVNGGSAVLRLAPAS</sequence>
<dbReference type="RefSeq" id="WP_182841629.1">
    <property type="nucleotide sequence ID" value="NZ_BAAALP010000008.1"/>
</dbReference>
<reference evidence="2 3" key="1">
    <citation type="submission" date="2020-08" db="EMBL/GenBank/DDBJ databases">
        <title>Genomic Encyclopedia of Type Strains, Phase IV (KMG-IV): sequencing the most valuable type-strain genomes for metagenomic binning, comparative biology and taxonomic classification.</title>
        <authorList>
            <person name="Goeker M."/>
        </authorList>
    </citation>
    <scope>NUCLEOTIDE SEQUENCE [LARGE SCALE GENOMIC DNA]</scope>
    <source>
        <strain evidence="2 3">DSM 44197</strain>
    </source>
</reference>
<dbReference type="EMBL" id="JACJIA010000001">
    <property type="protein sequence ID" value="MBA8949126.1"/>
    <property type="molecule type" value="Genomic_DNA"/>
</dbReference>
<keyword evidence="3" id="KW-1185">Reference proteome</keyword>
<dbReference type="Proteomes" id="UP000572680">
    <property type="component" value="Unassembled WGS sequence"/>
</dbReference>
<dbReference type="InterPro" id="IPR006311">
    <property type="entry name" value="TAT_signal"/>
</dbReference>
<name>A0A7W3LJ43_ACTNM</name>
<feature type="region of interest" description="Disordered" evidence="1">
    <location>
        <begin position="26"/>
        <end position="53"/>
    </location>
</feature>
<organism evidence="2 3">
    <name type="scientific">Actinomadura namibiensis</name>
    <dbReference type="NCBI Taxonomy" id="182080"/>
    <lineage>
        <taxon>Bacteria</taxon>
        <taxon>Bacillati</taxon>
        <taxon>Actinomycetota</taxon>
        <taxon>Actinomycetes</taxon>
        <taxon>Streptosporangiales</taxon>
        <taxon>Thermomonosporaceae</taxon>
        <taxon>Actinomadura</taxon>
    </lineage>
</organism>
<dbReference type="PROSITE" id="PS51318">
    <property type="entry name" value="TAT"/>
    <property type="match status" value="1"/>
</dbReference>
<evidence type="ECO:0000313" key="2">
    <source>
        <dbReference type="EMBL" id="MBA8949126.1"/>
    </source>
</evidence>
<accession>A0A7W3LJ43</accession>
<proteinExistence type="predicted"/>
<gene>
    <name evidence="2" type="ORF">HNR61_000724</name>
</gene>
<comment type="caution">
    <text evidence="2">The sequence shown here is derived from an EMBL/GenBank/DDBJ whole genome shotgun (WGS) entry which is preliminary data.</text>
</comment>
<evidence type="ECO:0008006" key="4">
    <source>
        <dbReference type="Google" id="ProtNLM"/>
    </source>
</evidence>